<comment type="catalytic activity">
    <reaction evidence="8">
        <text>a quaternary ammonium(out) + ATP + H2O = a quaternary ammonium(in) + ADP + phosphate + H(+)</text>
        <dbReference type="Rhea" id="RHEA:11036"/>
        <dbReference type="ChEBI" id="CHEBI:15377"/>
        <dbReference type="ChEBI" id="CHEBI:15378"/>
        <dbReference type="ChEBI" id="CHEBI:30616"/>
        <dbReference type="ChEBI" id="CHEBI:35267"/>
        <dbReference type="ChEBI" id="CHEBI:43474"/>
        <dbReference type="ChEBI" id="CHEBI:456216"/>
    </reaction>
</comment>
<dbReference type="Pfam" id="PF00005">
    <property type="entry name" value="ABC_tran"/>
    <property type="match status" value="1"/>
</dbReference>
<dbReference type="SMART" id="SM00382">
    <property type="entry name" value="AAA"/>
    <property type="match status" value="1"/>
</dbReference>
<protein>
    <recommendedName>
        <fullName evidence="8">Quaternary amine transport ATP-binding protein</fullName>
        <ecNumber evidence="8">7.6.2.9</ecNumber>
    </recommendedName>
</protein>
<sequence>MIEFKHVSKVYKDGKKAVDDFNLKIEAGEFICIIGTSGSGKTTSMRMINRMTELTSGEIYVKGKNVMEQDPVTLRRELGYVIQNIGLLPHMTIKDNITMVPSLLKWDEEKKEAIARKMIKLAELPESFLERYPAELSGGQQQRVGVVRALAADQDIILMDEPFGALDPITRQSLQDLVKNLQEQLGKTIVFVTHDMDEALSLATRIVIMSEGKIVQAGTPEEILRHPKNEFVVDFIGKDRLIESRPDVITVGQVMKTDPVTITLGKSLKQAITTMHAKKVDTLLVTDDQGHLKGIVNLQEVQKHYKTHTSVADIMNPNVSALRENGLLRDSVERILKAGYPYVPIVDQDRKLVGIVTRSTLVDVVYDSIWGEGDLLAGDEFDFTDAEEADKPAAKEMTTE</sequence>
<dbReference type="NCBIfam" id="TIGR01186">
    <property type="entry name" value="proV"/>
    <property type="match status" value="1"/>
</dbReference>
<keyword evidence="8" id="KW-1003">Cell membrane</keyword>
<keyword evidence="12" id="KW-1185">Reference proteome</keyword>
<dbReference type="SUPFAM" id="SSF54631">
    <property type="entry name" value="CBS-domain pair"/>
    <property type="match status" value="1"/>
</dbReference>
<keyword evidence="4 8" id="KW-0547">Nucleotide-binding</keyword>
<organism evidence="11 12">
    <name type="scientific">Ignavigranum ruoffiae</name>
    <dbReference type="NCBI Taxonomy" id="89093"/>
    <lineage>
        <taxon>Bacteria</taxon>
        <taxon>Bacillati</taxon>
        <taxon>Bacillota</taxon>
        <taxon>Bacilli</taxon>
        <taxon>Lactobacillales</taxon>
        <taxon>Aerococcaceae</taxon>
        <taxon>Ignavigranum</taxon>
    </lineage>
</organism>
<evidence type="ECO:0000256" key="3">
    <source>
        <dbReference type="ARBA" id="ARBA00022737"/>
    </source>
</evidence>
<keyword evidence="2 8" id="KW-0813">Transport</keyword>
<dbReference type="SUPFAM" id="SSF52540">
    <property type="entry name" value="P-loop containing nucleoside triphosphate hydrolases"/>
    <property type="match status" value="1"/>
</dbReference>
<evidence type="ECO:0000259" key="9">
    <source>
        <dbReference type="PROSITE" id="PS50893"/>
    </source>
</evidence>
<accession>A0A1H9F181</accession>
<dbReference type="InterPro" id="IPR046342">
    <property type="entry name" value="CBS_dom_sf"/>
</dbReference>
<dbReference type="FunFam" id="3.40.50.300:FF:000425">
    <property type="entry name" value="Probable ABC transporter, ATP-binding subunit"/>
    <property type="match status" value="1"/>
</dbReference>
<dbReference type="PROSITE" id="PS51371">
    <property type="entry name" value="CBS"/>
    <property type="match status" value="2"/>
</dbReference>
<dbReference type="InterPro" id="IPR027417">
    <property type="entry name" value="P-loop_NTPase"/>
</dbReference>
<dbReference type="GO" id="GO:0016887">
    <property type="term" value="F:ATP hydrolysis activity"/>
    <property type="evidence" value="ECO:0007669"/>
    <property type="project" value="UniProtKB-UniRule"/>
</dbReference>
<dbReference type="PANTHER" id="PTHR43117">
    <property type="entry name" value="OSMOPROTECTANT IMPORT ATP-BINDING PROTEIN OSMV"/>
    <property type="match status" value="1"/>
</dbReference>
<comment type="subunit">
    <text evidence="8">The complex is probably composed of two ATP-binding proteins, two transmembrane proteins and a solute-binding protein.</text>
</comment>
<dbReference type="PANTHER" id="PTHR43117:SF3">
    <property type="entry name" value="CHOLINE TRANSPORT ATP-BINDING PROTEIN OPUBA"/>
    <property type="match status" value="1"/>
</dbReference>
<dbReference type="GO" id="GO:0031460">
    <property type="term" value="P:glycine betaine transport"/>
    <property type="evidence" value="ECO:0007669"/>
    <property type="project" value="InterPro"/>
</dbReference>
<feature type="domain" description="CBS" evidence="10">
    <location>
        <begin position="315"/>
        <end position="372"/>
    </location>
</feature>
<dbReference type="PROSITE" id="PS00211">
    <property type="entry name" value="ABC_TRANSPORTER_1"/>
    <property type="match status" value="1"/>
</dbReference>
<dbReference type="RefSeq" id="WP_092572183.1">
    <property type="nucleotide sequence ID" value="NZ_FOEN01000008.1"/>
</dbReference>
<dbReference type="InterPro" id="IPR005892">
    <property type="entry name" value="Gly-betaine_transp_ATP-bd"/>
</dbReference>
<gene>
    <name evidence="11" type="ORF">SAMN04488558_10837</name>
</gene>
<evidence type="ECO:0000256" key="6">
    <source>
        <dbReference type="ARBA" id="ARBA00023122"/>
    </source>
</evidence>
<evidence type="ECO:0000256" key="4">
    <source>
        <dbReference type="ARBA" id="ARBA00022741"/>
    </source>
</evidence>
<proteinExistence type="inferred from homology"/>
<dbReference type="InterPro" id="IPR017871">
    <property type="entry name" value="ABC_transporter-like_CS"/>
</dbReference>
<reference evidence="11 12" key="1">
    <citation type="submission" date="2016-10" db="EMBL/GenBank/DDBJ databases">
        <authorList>
            <person name="de Groot N.N."/>
        </authorList>
    </citation>
    <scope>NUCLEOTIDE SEQUENCE [LARGE SCALE GENOMIC DNA]</scope>
    <source>
        <strain evidence="11 12">DSM 15695</strain>
    </source>
</reference>
<evidence type="ECO:0000256" key="2">
    <source>
        <dbReference type="ARBA" id="ARBA00022448"/>
    </source>
</evidence>
<dbReference type="EMBL" id="FOEN01000008">
    <property type="protein sequence ID" value="SEQ31627.1"/>
    <property type="molecule type" value="Genomic_DNA"/>
</dbReference>
<keyword evidence="8" id="KW-0472">Membrane</keyword>
<dbReference type="InterPro" id="IPR000644">
    <property type="entry name" value="CBS_dom"/>
</dbReference>
<comment type="subcellular location">
    <subcellularLocation>
        <location evidence="8">Cell inner membrane</location>
        <topology evidence="8">Peripheral membrane protein</topology>
    </subcellularLocation>
</comment>
<dbReference type="Gene3D" id="3.10.580.10">
    <property type="entry name" value="CBS-domain"/>
    <property type="match status" value="1"/>
</dbReference>
<dbReference type="GO" id="GO:0006865">
    <property type="term" value="P:amino acid transport"/>
    <property type="evidence" value="ECO:0007669"/>
    <property type="project" value="UniProtKB-UniRule"/>
</dbReference>
<name>A0A1H9F181_9LACT</name>
<dbReference type="Pfam" id="PF00571">
    <property type="entry name" value="CBS"/>
    <property type="match status" value="2"/>
</dbReference>
<feature type="domain" description="ABC transporter" evidence="9">
    <location>
        <begin position="2"/>
        <end position="236"/>
    </location>
</feature>
<evidence type="ECO:0000313" key="12">
    <source>
        <dbReference type="Proteomes" id="UP000198833"/>
    </source>
</evidence>
<dbReference type="Proteomes" id="UP000198833">
    <property type="component" value="Unassembled WGS sequence"/>
</dbReference>
<dbReference type="PROSITE" id="PS50893">
    <property type="entry name" value="ABC_TRANSPORTER_2"/>
    <property type="match status" value="1"/>
</dbReference>
<evidence type="ECO:0000256" key="1">
    <source>
        <dbReference type="ARBA" id="ARBA00005417"/>
    </source>
</evidence>
<comment type="similarity">
    <text evidence="1 8">Belongs to the ABC transporter superfamily.</text>
</comment>
<evidence type="ECO:0000313" key="11">
    <source>
        <dbReference type="EMBL" id="SEQ31627.1"/>
    </source>
</evidence>
<feature type="domain" description="CBS" evidence="10">
    <location>
        <begin position="255"/>
        <end position="311"/>
    </location>
</feature>
<dbReference type="EC" id="7.6.2.9" evidence="8"/>
<evidence type="ECO:0000256" key="5">
    <source>
        <dbReference type="ARBA" id="ARBA00022840"/>
    </source>
</evidence>
<evidence type="ECO:0000256" key="7">
    <source>
        <dbReference type="PROSITE-ProRule" id="PRU00703"/>
    </source>
</evidence>
<keyword evidence="8" id="KW-0997">Cell inner membrane</keyword>
<dbReference type="CDD" id="cd03295">
    <property type="entry name" value="ABC_OpuCA_Osmoprotection"/>
    <property type="match status" value="1"/>
</dbReference>
<dbReference type="InterPro" id="IPR003439">
    <property type="entry name" value="ABC_transporter-like_ATP-bd"/>
</dbReference>
<evidence type="ECO:0000259" key="10">
    <source>
        <dbReference type="PROSITE" id="PS51371"/>
    </source>
</evidence>
<dbReference type="CDD" id="cd04583">
    <property type="entry name" value="CBS_pair_ABC_OpuCA_assoc"/>
    <property type="match status" value="1"/>
</dbReference>
<dbReference type="InterPro" id="IPR003593">
    <property type="entry name" value="AAA+_ATPase"/>
</dbReference>
<dbReference type="OrthoDB" id="9802264at2"/>
<dbReference type="AlphaFoldDB" id="A0A1H9F181"/>
<dbReference type="SMART" id="SM00116">
    <property type="entry name" value="CBS"/>
    <property type="match status" value="2"/>
</dbReference>
<evidence type="ECO:0000256" key="8">
    <source>
        <dbReference type="RuleBase" id="RU369116"/>
    </source>
</evidence>
<dbReference type="GO" id="GO:0005524">
    <property type="term" value="F:ATP binding"/>
    <property type="evidence" value="ECO:0007669"/>
    <property type="project" value="UniProtKB-UniRule"/>
</dbReference>
<dbReference type="GO" id="GO:0015418">
    <property type="term" value="F:ABC-type quaternary ammonium compound transporting activity"/>
    <property type="evidence" value="ECO:0007669"/>
    <property type="project" value="UniProtKB-EC"/>
</dbReference>
<dbReference type="STRING" id="89093.SAMN04488558_10837"/>
<dbReference type="Gene3D" id="3.40.50.300">
    <property type="entry name" value="P-loop containing nucleotide triphosphate hydrolases"/>
    <property type="match status" value="1"/>
</dbReference>
<keyword evidence="6 7" id="KW-0129">CBS domain</keyword>
<keyword evidence="3" id="KW-0677">Repeat</keyword>
<dbReference type="GO" id="GO:0005886">
    <property type="term" value="C:plasma membrane"/>
    <property type="evidence" value="ECO:0007669"/>
    <property type="project" value="UniProtKB-SubCell"/>
</dbReference>
<keyword evidence="5 8" id="KW-0067">ATP-binding</keyword>